<evidence type="ECO:0000313" key="4">
    <source>
        <dbReference type="Proteomes" id="UP000765509"/>
    </source>
</evidence>
<accession>A0A9Q3HTI6</accession>
<reference evidence="3" key="1">
    <citation type="submission" date="2021-03" db="EMBL/GenBank/DDBJ databases">
        <title>Draft genome sequence of rust myrtle Austropuccinia psidii MF-1, a brazilian biotype.</title>
        <authorList>
            <person name="Quecine M.C."/>
            <person name="Pachon D.M.R."/>
            <person name="Bonatelli M.L."/>
            <person name="Correr F.H."/>
            <person name="Franceschini L.M."/>
            <person name="Leite T.F."/>
            <person name="Margarido G.R.A."/>
            <person name="Almeida C.A."/>
            <person name="Ferrarezi J.A."/>
            <person name="Labate C.A."/>
        </authorList>
    </citation>
    <scope>NUCLEOTIDE SEQUENCE</scope>
    <source>
        <strain evidence="3">MF-1</strain>
    </source>
</reference>
<feature type="region of interest" description="Disordered" evidence="1">
    <location>
        <begin position="1"/>
        <end position="20"/>
    </location>
</feature>
<comment type="caution">
    <text evidence="3">The sequence shown here is derived from an EMBL/GenBank/DDBJ whole genome shotgun (WGS) entry which is preliminary data.</text>
</comment>
<protein>
    <recommendedName>
        <fullName evidence="2">Endonuclease/exonuclease/phosphatase domain-containing protein</fullName>
    </recommendedName>
</protein>
<organism evidence="3 4">
    <name type="scientific">Austropuccinia psidii MF-1</name>
    <dbReference type="NCBI Taxonomy" id="1389203"/>
    <lineage>
        <taxon>Eukaryota</taxon>
        <taxon>Fungi</taxon>
        <taxon>Dikarya</taxon>
        <taxon>Basidiomycota</taxon>
        <taxon>Pucciniomycotina</taxon>
        <taxon>Pucciniomycetes</taxon>
        <taxon>Pucciniales</taxon>
        <taxon>Sphaerophragmiaceae</taxon>
        <taxon>Austropuccinia</taxon>
    </lineage>
</organism>
<dbReference type="Pfam" id="PF14529">
    <property type="entry name" value="Exo_endo_phos_2"/>
    <property type="match status" value="1"/>
</dbReference>
<dbReference type="Proteomes" id="UP000765509">
    <property type="component" value="Unassembled WGS sequence"/>
</dbReference>
<sequence>MTFNPRHIKLGEDSPQTQAERPQSCIYIQSFIPSKNIISTNTESQNLTQVAISVLIEGKNQNLTLLTLYNPPRTLIGIQELEQSLAEINDRHTPVIIAMDSNLHHRLWNPKAYPNQHPPYRKFISLCGRSGFKMISPKGEPTFMGASGSAATINLTWANSFVSKLISQCNVQLENHSSDHQPIVTELNLEENTLNITEKHISMRIRMLNEEKYIQGVAEGIKQQLPYLRQPTVEEIETNARRLSDLLQQECLSQGKSITTQANKQKAWWDKKLLNPIMKERNRARRWMLLTRSEESKQCYKEWQELFREKVESLKRTHWRRYLATTEMNHAFREFKLTKPKASGEVLPLKYYTGTLTNDKEKQANLFFQMFAQAGGQIDLSDITPIRQQPPLTFNRITTGKIKRNISSLPLKKAPGPDKIPKERIKILKDIVADPLENLFNSFLQMGHFPQSWKIATTVIIQKANKTDYSDLAAYRPIALLNTISTLFARIINT</sequence>
<evidence type="ECO:0000256" key="1">
    <source>
        <dbReference type="SAM" id="MobiDB-lite"/>
    </source>
</evidence>
<name>A0A9Q3HTI6_9BASI</name>
<gene>
    <name evidence="3" type="ORF">O181_056518</name>
</gene>
<keyword evidence="4" id="KW-1185">Reference proteome</keyword>
<evidence type="ECO:0000313" key="3">
    <source>
        <dbReference type="EMBL" id="MBW0516803.1"/>
    </source>
</evidence>
<dbReference type="InterPro" id="IPR036691">
    <property type="entry name" value="Endo/exonu/phosph_ase_sf"/>
</dbReference>
<dbReference type="Gene3D" id="3.60.10.10">
    <property type="entry name" value="Endonuclease/exonuclease/phosphatase"/>
    <property type="match status" value="1"/>
</dbReference>
<feature type="domain" description="Endonuclease/exonuclease/phosphatase" evidence="2">
    <location>
        <begin position="65"/>
        <end position="184"/>
    </location>
</feature>
<dbReference type="PANTHER" id="PTHR19446">
    <property type="entry name" value="REVERSE TRANSCRIPTASES"/>
    <property type="match status" value="1"/>
</dbReference>
<dbReference type="AlphaFoldDB" id="A0A9Q3HTI6"/>
<proteinExistence type="predicted"/>
<dbReference type="EMBL" id="AVOT02025495">
    <property type="protein sequence ID" value="MBW0516803.1"/>
    <property type="molecule type" value="Genomic_DNA"/>
</dbReference>
<dbReference type="GO" id="GO:0003824">
    <property type="term" value="F:catalytic activity"/>
    <property type="evidence" value="ECO:0007669"/>
    <property type="project" value="InterPro"/>
</dbReference>
<dbReference type="InterPro" id="IPR005135">
    <property type="entry name" value="Endo/exonuclease/phosphatase"/>
</dbReference>
<dbReference type="OrthoDB" id="3044497at2759"/>
<dbReference type="SUPFAM" id="SSF56219">
    <property type="entry name" value="DNase I-like"/>
    <property type="match status" value="1"/>
</dbReference>
<evidence type="ECO:0000259" key="2">
    <source>
        <dbReference type="Pfam" id="PF14529"/>
    </source>
</evidence>